<dbReference type="GO" id="GO:0005576">
    <property type="term" value="C:extracellular region"/>
    <property type="evidence" value="ECO:0007669"/>
    <property type="project" value="UniProtKB-SubCell"/>
</dbReference>
<comment type="subcellular location">
    <subcellularLocation>
        <location evidence="1">Secreted</location>
    </subcellularLocation>
</comment>
<dbReference type="Pfam" id="PF13448">
    <property type="entry name" value="DUF4114"/>
    <property type="match status" value="1"/>
</dbReference>
<dbReference type="InterPro" id="IPR019960">
    <property type="entry name" value="T1SS_VCA0849"/>
</dbReference>
<comment type="caution">
    <text evidence="6">The sequence shown here is derived from an EMBL/GenBank/DDBJ whole genome shotgun (WGS) entry which is preliminary data.</text>
</comment>
<dbReference type="Gene3D" id="2.150.10.10">
    <property type="entry name" value="Serralysin-like metalloprotease, C-terminal"/>
    <property type="match status" value="1"/>
</dbReference>
<dbReference type="InterPro" id="IPR011049">
    <property type="entry name" value="Serralysin-like_metalloprot_C"/>
</dbReference>
<keyword evidence="2" id="KW-0964">Secreted</keyword>
<evidence type="ECO:0000256" key="2">
    <source>
        <dbReference type="ARBA" id="ARBA00022525"/>
    </source>
</evidence>
<evidence type="ECO:0000259" key="5">
    <source>
        <dbReference type="PROSITE" id="PS50234"/>
    </source>
</evidence>
<dbReference type="AlphaFoldDB" id="A0A368TQN5"/>
<dbReference type="Pfam" id="PF13519">
    <property type="entry name" value="VWA_2"/>
    <property type="match status" value="1"/>
</dbReference>
<dbReference type="EMBL" id="QPII01000024">
    <property type="protein sequence ID" value="RCV86462.1"/>
    <property type="molecule type" value="Genomic_DNA"/>
</dbReference>
<evidence type="ECO:0000313" key="6">
    <source>
        <dbReference type="EMBL" id="RCV86462.1"/>
    </source>
</evidence>
<dbReference type="InterPro" id="IPR050557">
    <property type="entry name" value="RTX_toxin/Mannuronan_C5-epim"/>
</dbReference>
<dbReference type="Proteomes" id="UP000252405">
    <property type="component" value="Unassembled WGS sequence"/>
</dbReference>
<protein>
    <submittedName>
        <fullName evidence="6">VWA domain-containing protein</fullName>
    </submittedName>
</protein>
<gene>
    <name evidence="6" type="ORF">DU505_20445</name>
</gene>
<dbReference type="OrthoDB" id="8481600at2"/>
<feature type="domain" description="VWFA" evidence="5">
    <location>
        <begin position="757"/>
        <end position="977"/>
    </location>
</feature>
<evidence type="ECO:0000256" key="1">
    <source>
        <dbReference type="ARBA" id="ARBA00004613"/>
    </source>
</evidence>
<sequence>SGSITVTAELLSALPHNVDTDDLTISGLSVVASDQDGDSTEAGITVEVADDLPNVEGTEPSGHEVTITNLGSAIGVGYNNSFGYYIKDENGNPTAGKVIWSNVKDDVGVTYTLEGYAPGEVGYFIIPNGANLNSGLENETDITFVQVNGVWVAVTEDGEVLVGQDTNAPVLFSDSSLHPDGASHVENNAEEGDLNWEDIYGTGSDRDYNDVNINVEWTPANLTVDESNLDVTAAFDFSGYFSAEYGADGLDVRDYSLSVAEDGIDSGLIDTLTGQAVLVKEVDGEIVGYVVINSEEVPVFTLNVDAETGIVTLDQIRALAHPLENVVGASDPVNILAGVVFLTKSVKDGDGDEASAVIDIGEVIYFLDDGPSAFTPDNASLVEGFTGNINFADVAGSDGVGNVTFLVTEGSPVLDKGGNQLFLNGEPLFYSYEVGNESVLLAKTDEDDLGFKITLNPAADTYTISDVGEIYTIQELSFDLVGFNGGNSSLYDLSSSAEGASQGVLISTTSGETLNTSSSPNRGLGVSSSQGISDGEVARFNFVDDLTLSGSDASWARNISATQFEQKISYANQGGSSKVNFTIQAFKDVTTLFDGGEGDLIDTGNLVVLTADDITIYDGNNNVVVHGTNGLTVSASADGTITVKGMGDGWRFEVNSSEAFQAIEVEGASETKPFTLNDFSYGAIDHAVGNGLELELEGVDGDGDSANGTIDVETPEPSLLLVGNNLDNDLTGEGGADILIGDLGGKQTVIEPGQSYNISLILDASLSMNDPSGTPGLSRFQLAKQALKALADQLADHDGTVNIQLVAFSNNAWEVATVEGLNSANVDVFKSDIDSVSQQTWTNYEDAFLESKDWFDGIGSSGFENVTYFLTDGVPTAYNHGSGYRTTGGYGTNQTAMQKAMNAFEELADISTVNAIGIGADINEDYLRFFDNSDVVGTASQFVFGGSVTGPVGQVDIVNTAEDLDAALQGGSQRDELAALGDDILTGGDGDDILFGDTVSSDHLSWVNGDTGEAFNAGEHDGLGFNGLIEFLRWDSDIGNNGATPSENQIMGYIRENWSQLIDTTREDGGNNTLDGGAGDDILIGGAGDDILIGGAGDDILIGGAGDDILIGGLGADTFVWNLGDEGEEGEAAIDTVKDFSLEEGDSLDLSDLLSDGNGPEHLRFEAEEGGSTTLYISTEGNFGSNEDSFNSDLADQVIVLENFNGDLDALKANLNID</sequence>
<dbReference type="Pfam" id="PF00353">
    <property type="entry name" value="HemolysinCabind"/>
    <property type="match status" value="2"/>
</dbReference>
<dbReference type="PRINTS" id="PR00313">
    <property type="entry name" value="CABNDNGRPT"/>
</dbReference>
<dbReference type="InterPro" id="IPR025193">
    <property type="entry name" value="DUF4114"/>
</dbReference>
<feature type="region of interest" description="Disordered" evidence="4">
    <location>
        <begin position="511"/>
        <end position="530"/>
    </location>
</feature>
<feature type="non-terminal residue" evidence="6">
    <location>
        <position position="1"/>
    </location>
</feature>
<keyword evidence="3" id="KW-0106">Calcium</keyword>
<proteinExistence type="predicted"/>
<dbReference type="SUPFAM" id="SSF53300">
    <property type="entry name" value="vWA-like"/>
    <property type="match status" value="1"/>
</dbReference>
<dbReference type="Gene3D" id="3.40.50.410">
    <property type="entry name" value="von Willebrand factor, type A domain"/>
    <property type="match status" value="1"/>
</dbReference>
<evidence type="ECO:0000313" key="7">
    <source>
        <dbReference type="Proteomes" id="UP000252405"/>
    </source>
</evidence>
<reference evidence="6 7" key="1">
    <citation type="submission" date="2018-07" db="EMBL/GenBank/DDBJ databases">
        <title>Halomonas montanilacus sp. nov., isolated from Lake Pengyan on Tibetan Plateau.</title>
        <authorList>
            <person name="Lu H."/>
            <person name="Xing P."/>
            <person name="Wu Q."/>
        </authorList>
    </citation>
    <scope>NUCLEOTIDE SEQUENCE [LARGE SCALE GENOMIC DNA]</scope>
    <source>
        <strain evidence="6 7">PYC7W</strain>
    </source>
</reference>
<name>A0A368TQN5_9GAMM</name>
<dbReference type="InterPro" id="IPR043824">
    <property type="entry name" value="DUF5801"/>
</dbReference>
<dbReference type="PANTHER" id="PTHR38340:SF1">
    <property type="entry name" value="S-LAYER PROTEIN"/>
    <property type="match status" value="1"/>
</dbReference>
<keyword evidence="7" id="KW-1185">Reference proteome</keyword>
<dbReference type="InterPro" id="IPR001343">
    <property type="entry name" value="Hemolysn_Ca-bd"/>
</dbReference>
<dbReference type="GO" id="GO:0005509">
    <property type="term" value="F:calcium ion binding"/>
    <property type="evidence" value="ECO:0007669"/>
    <property type="project" value="InterPro"/>
</dbReference>
<dbReference type="InterPro" id="IPR002035">
    <property type="entry name" value="VWF_A"/>
</dbReference>
<dbReference type="NCBIfam" id="TIGR03661">
    <property type="entry name" value="T1SS_VCA0849"/>
    <property type="match status" value="1"/>
</dbReference>
<dbReference type="InterPro" id="IPR036465">
    <property type="entry name" value="vWFA_dom_sf"/>
</dbReference>
<dbReference type="Pfam" id="PF19116">
    <property type="entry name" value="DUF5801"/>
    <property type="match status" value="1"/>
</dbReference>
<dbReference type="PANTHER" id="PTHR38340">
    <property type="entry name" value="S-LAYER PROTEIN"/>
    <property type="match status" value="1"/>
</dbReference>
<dbReference type="SMART" id="SM00327">
    <property type="entry name" value="VWA"/>
    <property type="match status" value="1"/>
</dbReference>
<dbReference type="PROSITE" id="PS00330">
    <property type="entry name" value="HEMOLYSIN_CALCIUM"/>
    <property type="match status" value="3"/>
</dbReference>
<accession>A0A368TQN5</accession>
<evidence type="ECO:0000256" key="4">
    <source>
        <dbReference type="SAM" id="MobiDB-lite"/>
    </source>
</evidence>
<dbReference type="InterPro" id="IPR018511">
    <property type="entry name" value="Hemolysin-typ_Ca-bd_CS"/>
</dbReference>
<dbReference type="SUPFAM" id="SSF51120">
    <property type="entry name" value="beta-Roll"/>
    <property type="match status" value="1"/>
</dbReference>
<organism evidence="6 7">
    <name type="scientific">Billgrantia montanilacus</name>
    <dbReference type="NCBI Taxonomy" id="2282305"/>
    <lineage>
        <taxon>Bacteria</taxon>
        <taxon>Pseudomonadati</taxon>
        <taxon>Pseudomonadota</taxon>
        <taxon>Gammaproteobacteria</taxon>
        <taxon>Oceanospirillales</taxon>
        <taxon>Halomonadaceae</taxon>
        <taxon>Billgrantia</taxon>
    </lineage>
</organism>
<evidence type="ECO:0000256" key="3">
    <source>
        <dbReference type="ARBA" id="ARBA00022837"/>
    </source>
</evidence>
<dbReference type="PROSITE" id="PS50234">
    <property type="entry name" value="VWFA"/>
    <property type="match status" value="1"/>
</dbReference>
<dbReference type="CDD" id="cd00198">
    <property type="entry name" value="vWFA"/>
    <property type="match status" value="1"/>
</dbReference>